<comment type="caution">
    <text evidence="1">The sequence shown here is derived from an EMBL/GenBank/DDBJ whole genome shotgun (WGS) entry which is preliminary data.</text>
</comment>
<protein>
    <submittedName>
        <fullName evidence="1">Uncharacterized protein</fullName>
    </submittedName>
</protein>
<organism evidence="1 2">
    <name type="scientific">Geodia barretti</name>
    <name type="common">Barrett's horny sponge</name>
    <dbReference type="NCBI Taxonomy" id="519541"/>
    <lineage>
        <taxon>Eukaryota</taxon>
        <taxon>Metazoa</taxon>
        <taxon>Porifera</taxon>
        <taxon>Demospongiae</taxon>
        <taxon>Heteroscleromorpha</taxon>
        <taxon>Tetractinellida</taxon>
        <taxon>Astrophorina</taxon>
        <taxon>Geodiidae</taxon>
        <taxon>Geodia</taxon>
    </lineage>
</organism>
<dbReference type="Proteomes" id="UP001174909">
    <property type="component" value="Unassembled WGS sequence"/>
</dbReference>
<name>A0AA35SBG4_GEOBA</name>
<evidence type="ECO:0000313" key="2">
    <source>
        <dbReference type="Proteomes" id="UP001174909"/>
    </source>
</evidence>
<accession>A0AA35SBG4</accession>
<dbReference type="AlphaFoldDB" id="A0AA35SBG4"/>
<gene>
    <name evidence="1" type="ORF">GBAR_LOCUS15275</name>
</gene>
<dbReference type="EMBL" id="CASHTH010002222">
    <property type="protein sequence ID" value="CAI8026609.1"/>
    <property type="molecule type" value="Genomic_DNA"/>
</dbReference>
<reference evidence="1" key="1">
    <citation type="submission" date="2023-03" db="EMBL/GenBank/DDBJ databases">
        <authorList>
            <person name="Steffen K."/>
            <person name="Cardenas P."/>
        </authorList>
    </citation>
    <scope>NUCLEOTIDE SEQUENCE</scope>
</reference>
<evidence type="ECO:0000313" key="1">
    <source>
        <dbReference type="EMBL" id="CAI8026609.1"/>
    </source>
</evidence>
<keyword evidence="2" id="KW-1185">Reference proteome</keyword>
<sequence length="45" mass="4783">MDSRPGLKNEPSAGLGILESNSGTWFLPSSLPPSLSPLDLRTGRM</sequence>
<proteinExistence type="predicted"/>